<evidence type="ECO:0000256" key="4">
    <source>
        <dbReference type="ARBA" id="ARBA00022475"/>
    </source>
</evidence>
<evidence type="ECO:0000256" key="1">
    <source>
        <dbReference type="ARBA" id="ARBA00004202"/>
    </source>
</evidence>
<evidence type="ECO:0000256" key="20">
    <source>
        <dbReference type="SAM" id="Phobius"/>
    </source>
</evidence>
<dbReference type="InterPro" id="IPR011009">
    <property type="entry name" value="Kinase-like_dom_sf"/>
</dbReference>
<proteinExistence type="inferred from homology"/>
<evidence type="ECO:0000256" key="21">
    <source>
        <dbReference type="SAM" id="SignalP"/>
    </source>
</evidence>
<keyword evidence="4" id="KW-1003">Cell membrane</keyword>
<evidence type="ECO:0000256" key="17">
    <source>
        <dbReference type="ARBA" id="ARBA00048367"/>
    </source>
</evidence>
<dbReference type="GO" id="GO:0005634">
    <property type="term" value="C:nucleus"/>
    <property type="evidence" value="ECO:0007669"/>
    <property type="project" value="TreeGrafter"/>
</dbReference>
<dbReference type="FunFam" id="1.10.510.10:FF:000131">
    <property type="entry name" value="cyclin-dependent kinase 14 isoform X1"/>
    <property type="match status" value="1"/>
</dbReference>
<evidence type="ECO:0000256" key="6">
    <source>
        <dbReference type="ARBA" id="ARBA00022618"/>
    </source>
</evidence>
<reference evidence="23" key="1">
    <citation type="submission" date="2023-08" db="EMBL/GenBank/DDBJ databases">
        <authorList>
            <person name="Alioto T."/>
            <person name="Alioto T."/>
            <person name="Gomez Garrido J."/>
        </authorList>
    </citation>
    <scope>NUCLEOTIDE SEQUENCE</scope>
</reference>
<feature type="domain" description="Protein kinase" evidence="22">
    <location>
        <begin position="355"/>
        <end position="639"/>
    </location>
</feature>
<dbReference type="EC" id="2.7.11.22" evidence="3"/>
<dbReference type="GO" id="GO:0016055">
    <property type="term" value="P:Wnt signaling pathway"/>
    <property type="evidence" value="ECO:0007669"/>
    <property type="project" value="UniProtKB-KW"/>
</dbReference>
<keyword evidence="7" id="KW-0808">Transferase</keyword>
<evidence type="ECO:0000256" key="3">
    <source>
        <dbReference type="ARBA" id="ARBA00012425"/>
    </source>
</evidence>
<evidence type="ECO:0000256" key="14">
    <source>
        <dbReference type="ARBA" id="ARBA00040211"/>
    </source>
</evidence>
<gene>
    <name evidence="23" type="ORF">XNOV1_A030483</name>
</gene>
<dbReference type="Gene3D" id="1.10.510.10">
    <property type="entry name" value="Transferase(Phosphotransferase) domain 1"/>
    <property type="match status" value="1"/>
</dbReference>
<evidence type="ECO:0000256" key="10">
    <source>
        <dbReference type="ARBA" id="ARBA00022777"/>
    </source>
</evidence>
<comment type="catalytic activity">
    <reaction evidence="16">
        <text>L-threonyl-[protein] + ATP = O-phospho-L-threonyl-[protein] + ADP + H(+)</text>
        <dbReference type="Rhea" id="RHEA:46608"/>
        <dbReference type="Rhea" id="RHEA-COMP:11060"/>
        <dbReference type="Rhea" id="RHEA-COMP:11605"/>
        <dbReference type="ChEBI" id="CHEBI:15378"/>
        <dbReference type="ChEBI" id="CHEBI:30013"/>
        <dbReference type="ChEBI" id="CHEBI:30616"/>
        <dbReference type="ChEBI" id="CHEBI:61977"/>
        <dbReference type="ChEBI" id="CHEBI:456216"/>
        <dbReference type="EC" id="2.7.11.22"/>
    </reaction>
</comment>
<evidence type="ECO:0000256" key="18">
    <source>
        <dbReference type="PROSITE-ProRule" id="PRU10141"/>
    </source>
</evidence>
<keyword evidence="9 18" id="KW-0547">Nucleotide-binding</keyword>
<comment type="catalytic activity">
    <reaction evidence="17">
        <text>L-seryl-[protein] + ATP = O-phospho-L-seryl-[protein] + ADP + H(+)</text>
        <dbReference type="Rhea" id="RHEA:17989"/>
        <dbReference type="Rhea" id="RHEA-COMP:9863"/>
        <dbReference type="Rhea" id="RHEA-COMP:11604"/>
        <dbReference type="ChEBI" id="CHEBI:15378"/>
        <dbReference type="ChEBI" id="CHEBI:29999"/>
        <dbReference type="ChEBI" id="CHEBI:30616"/>
        <dbReference type="ChEBI" id="CHEBI:83421"/>
        <dbReference type="ChEBI" id="CHEBI:456216"/>
        <dbReference type="EC" id="2.7.11.22"/>
    </reaction>
</comment>
<dbReference type="GO" id="GO:0030332">
    <property type="term" value="F:cyclin binding"/>
    <property type="evidence" value="ECO:0007669"/>
    <property type="project" value="TreeGrafter"/>
</dbReference>
<evidence type="ECO:0000256" key="16">
    <source>
        <dbReference type="ARBA" id="ARBA00047811"/>
    </source>
</evidence>
<dbReference type="EMBL" id="OY660871">
    <property type="protein sequence ID" value="CAJ1061368.1"/>
    <property type="molecule type" value="Genomic_DNA"/>
</dbReference>
<evidence type="ECO:0000256" key="11">
    <source>
        <dbReference type="ARBA" id="ARBA00022840"/>
    </source>
</evidence>
<dbReference type="SMART" id="SM00220">
    <property type="entry name" value="S_TKc"/>
    <property type="match status" value="1"/>
</dbReference>
<evidence type="ECO:0000256" key="12">
    <source>
        <dbReference type="ARBA" id="ARBA00023136"/>
    </source>
</evidence>
<keyword evidence="24" id="KW-1185">Reference proteome</keyword>
<dbReference type="FunFam" id="3.30.200.20:FF:000007">
    <property type="entry name" value="Cyclin-dependent kinase 14, putative"/>
    <property type="match status" value="1"/>
</dbReference>
<evidence type="ECO:0000313" key="24">
    <source>
        <dbReference type="Proteomes" id="UP001178508"/>
    </source>
</evidence>
<dbReference type="PANTHER" id="PTHR24056">
    <property type="entry name" value="CELL DIVISION PROTEIN KINASE"/>
    <property type="match status" value="1"/>
</dbReference>
<dbReference type="Proteomes" id="UP001178508">
    <property type="component" value="Chromosome 8"/>
</dbReference>
<sequence length="679" mass="76189">MERQTFISTMCLCATVLCVSFVSQGACQTTSPPPPTPCSAHTSCDACVPHAKCLWCFTSNNCTEYPVSWLLPPASLCQLSQARWGVCWMNFEALIIAMAVLGGTIIISIVVCCCCCCCCKKRASRPDRDEERFARRREEIKQHADERKVERRARHDEIRRKYGLVGDSDHPYSKFENEAVQLGRGSPTGLPEHRTFFSATKTAASLAARPTTKLGGEKGMCDLIPVTQPVEKIGKMKKLRRTLSESFRSIAFKKEDSSFDEICVTKMSTRSCQGTDSVIKPLDTIPEDKKVRVQRTQSGFDPFEKPASQVKRVHSENNACINAKSSSSGKESPKLRRHSSPSSPTSPKFGKADSYEKLEKLGEGSYATVYKGKSKVNGKLVALKVIRLQEEEGTPFTAIREASLLKGLKHANIVLLHDIIHTKETLTLVFEYVHTDLCQYMDKHQGGLHPGNVKLFLYQLLRGLSYIHQRYILHRDLKPQNLLISDTGELKLADFGLARAKSVPSHTYSNEVVTLWYRPPDVLLGSTDYSTCLDMWGVGCIFIEMIQGVAAFPGMKDIQDQLERIFLVLGTPSEDTWPGVNSLPHFKPDRFTVYSSKKLRQAWNKLGYVDHAEELASRFLQCFPKNRLSAQAALNHEYFSNLPPRLWELQDMSSIFTVPNVKLQTESGDSIQVDVVKKK</sequence>
<evidence type="ECO:0000256" key="8">
    <source>
        <dbReference type="ARBA" id="ARBA00022687"/>
    </source>
</evidence>
<dbReference type="InterPro" id="IPR050108">
    <property type="entry name" value="CDK"/>
</dbReference>
<keyword evidence="8" id="KW-0879">Wnt signaling pathway</keyword>
<comment type="similarity">
    <text evidence="2">Belongs to the protein kinase superfamily. CMGC Ser/Thr protein kinase family. CDC2/CDKX subfamily.</text>
</comment>
<feature type="signal peptide" evidence="21">
    <location>
        <begin position="1"/>
        <end position="27"/>
    </location>
</feature>
<dbReference type="GO" id="GO:0005524">
    <property type="term" value="F:ATP binding"/>
    <property type="evidence" value="ECO:0007669"/>
    <property type="project" value="UniProtKB-UniRule"/>
</dbReference>
<evidence type="ECO:0000256" key="7">
    <source>
        <dbReference type="ARBA" id="ARBA00022679"/>
    </source>
</evidence>
<dbReference type="PANTHER" id="PTHR24056:SF154">
    <property type="entry name" value="CYCLIN-DEPENDENT KINASE 14"/>
    <property type="match status" value="1"/>
</dbReference>
<accession>A0AAV1FJV7</accession>
<dbReference type="AlphaFoldDB" id="A0AAV1FJV7"/>
<keyword evidence="21" id="KW-0732">Signal</keyword>
<evidence type="ECO:0000256" key="2">
    <source>
        <dbReference type="ARBA" id="ARBA00006485"/>
    </source>
</evidence>
<keyword evidence="10 23" id="KW-0418">Kinase</keyword>
<evidence type="ECO:0000256" key="15">
    <source>
        <dbReference type="ARBA" id="ARBA00041921"/>
    </source>
</evidence>
<comment type="subcellular location">
    <subcellularLocation>
        <location evidence="1">Cell membrane</location>
        <topology evidence="1">Peripheral membrane protein</topology>
    </subcellularLocation>
</comment>
<dbReference type="SUPFAM" id="SSF56112">
    <property type="entry name" value="Protein kinase-like (PK-like)"/>
    <property type="match status" value="1"/>
</dbReference>
<keyword evidence="20" id="KW-1133">Transmembrane helix</keyword>
<organism evidence="23 24">
    <name type="scientific">Xyrichtys novacula</name>
    <name type="common">Pearly razorfish</name>
    <name type="synonym">Hemipteronotus novacula</name>
    <dbReference type="NCBI Taxonomy" id="13765"/>
    <lineage>
        <taxon>Eukaryota</taxon>
        <taxon>Metazoa</taxon>
        <taxon>Chordata</taxon>
        <taxon>Craniata</taxon>
        <taxon>Vertebrata</taxon>
        <taxon>Euteleostomi</taxon>
        <taxon>Actinopterygii</taxon>
        <taxon>Neopterygii</taxon>
        <taxon>Teleostei</taxon>
        <taxon>Neoteleostei</taxon>
        <taxon>Acanthomorphata</taxon>
        <taxon>Eupercaria</taxon>
        <taxon>Labriformes</taxon>
        <taxon>Labridae</taxon>
        <taxon>Xyrichtys</taxon>
    </lineage>
</organism>
<dbReference type="Gene3D" id="3.30.200.20">
    <property type="entry name" value="Phosphorylase Kinase, domain 1"/>
    <property type="match status" value="1"/>
</dbReference>
<feature type="binding site" evidence="18">
    <location>
        <position position="384"/>
    </location>
    <ligand>
        <name>ATP</name>
        <dbReference type="ChEBI" id="CHEBI:30616"/>
    </ligand>
</feature>
<dbReference type="GO" id="GO:0005829">
    <property type="term" value="C:cytosol"/>
    <property type="evidence" value="ECO:0007669"/>
    <property type="project" value="TreeGrafter"/>
</dbReference>
<name>A0AAV1FJV7_XYRNO</name>
<keyword evidence="5" id="KW-0723">Serine/threonine-protein kinase</keyword>
<evidence type="ECO:0000259" key="22">
    <source>
        <dbReference type="PROSITE" id="PS50011"/>
    </source>
</evidence>
<evidence type="ECO:0000256" key="13">
    <source>
        <dbReference type="ARBA" id="ARBA00023306"/>
    </source>
</evidence>
<feature type="chain" id="PRO_5043381978" description="Cyclin-dependent kinase 14" evidence="21">
    <location>
        <begin position="28"/>
        <end position="679"/>
    </location>
</feature>
<keyword evidence="12 20" id="KW-0472">Membrane</keyword>
<evidence type="ECO:0000256" key="19">
    <source>
        <dbReference type="SAM" id="MobiDB-lite"/>
    </source>
</evidence>
<feature type="compositionally biased region" description="Polar residues" evidence="19">
    <location>
        <begin position="316"/>
        <end position="330"/>
    </location>
</feature>
<evidence type="ECO:0000256" key="5">
    <source>
        <dbReference type="ARBA" id="ARBA00022527"/>
    </source>
</evidence>
<feature type="transmembrane region" description="Helical" evidence="20">
    <location>
        <begin position="93"/>
        <end position="119"/>
    </location>
</feature>
<dbReference type="CDD" id="cd07869">
    <property type="entry name" value="STKc_PFTAIRE1"/>
    <property type="match status" value="1"/>
</dbReference>
<dbReference type="InterPro" id="IPR017441">
    <property type="entry name" value="Protein_kinase_ATP_BS"/>
</dbReference>
<feature type="region of interest" description="Disordered" evidence="19">
    <location>
        <begin position="295"/>
        <end position="353"/>
    </location>
</feature>
<dbReference type="PROSITE" id="PS00108">
    <property type="entry name" value="PROTEIN_KINASE_ST"/>
    <property type="match status" value="1"/>
</dbReference>
<keyword evidence="20" id="KW-0812">Transmembrane</keyword>
<protein>
    <recommendedName>
        <fullName evidence="14">Cyclin-dependent kinase 14</fullName>
        <ecNumber evidence="3">2.7.11.22</ecNumber>
    </recommendedName>
    <alternativeName>
        <fullName evidence="15">Cell division protein kinase 14</fullName>
    </alternativeName>
</protein>
<dbReference type="PROSITE" id="PS00107">
    <property type="entry name" value="PROTEIN_KINASE_ATP"/>
    <property type="match status" value="1"/>
</dbReference>
<keyword evidence="6" id="KW-0132">Cell division</keyword>
<evidence type="ECO:0000313" key="23">
    <source>
        <dbReference type="EMBL" id="CAJ1061368.1"/>
    </source>
</evidence>
<keyword evidence="13" id="KW-0131">Cell cycle</keyword>
<dbReference type="GO" id="GO:0051301">
    <property type="term" value="P:cell division"/>
    <property type="evidence" value="ECO:0007669"/>
    <property type="project" value="UniProtKB-KW"/>
</dbReference>
<dbReference type="InterPro" id="IPR000719">
    <property type="entry name" value="Prot_kinase_dom"/>
</dbReference>
<dbReference type="PROSITE" id="PS50011">
    <property type="entry name" value="PROTEIN_KINASE_DOM"/>
    <property type="match status" value="1"/>
</dbReference>
<dbReference type="InterPro" id="IPR008271">
    <property type="entry name" value="Ser/Thr_kinase_AS"/>
</dbReference>
<dbReference type="Pfam" id="PF00069">
    <property type="entry name" value="Pkinase"/>
    <property type="match status" value="1"/>
</dbReference>
<keyword evidence="11 18" id="KW-0067">ATP-binding</keyword>
<evidence type="ECO:0000256" key="9">
    <source>
        <dbReference type="ARBA" id="ARBA00022741"/>
    </source>
</evidence>
<dbReference type="GO" id="GO:0004693">
    <property type="term" value="F:cyclin-dependent protein serine/threonine kinase activity"/>
    <property type="evidence" value="ECO:0007669"/>
    <property type="project" value="UniProtKB-EC"/>
</dbReference>
<dbReference type="GO" id="GO:0005886">
    <property type="term" value="C:plasma membrane"/>
    <property type="evidence" value="ECO:0007669"/>
    <property type="project" value="UniProtKB-SubCell"/>
</dbReference>